<dbReference type="PROSITE" id="PS51462">
    <property type="entry name" value="NUDIX"/>
    <property type="match status" value="1"/>
</dbReference>
<dbReference type="InterPro" id="IPR000086">
    <property type="entry name" value="NUDIX_hydrolase_dom"/>
</dbReference>
<dbReference type="EMBL" id="CP108253">
    <property type="protein sequence ID" value="WTU44317.1"/>
    <property type="molecule type" value="Genomic_DNA"/>
</dbReference>
<dbReference type="AlphaFoldDB" id="A0AAU2HAQ0"/>
<evidence type="ECO:0000259" key="5">
    <source>
        <dbReference type="PROSITE" id="PS51462"/>
    </source>
</evidence>
<accession>A0AAU2HAQ0</accession>
<reference evidence="6" key="1">
    <citation type="submission" date="2022-10" db="EMBL/GenBank/DDBJ databases">
        <title>The complete genomes of actinobacterial strains from the NBC collection.</title>
        <authorList>
            <person name="Joergensen T.S."/>
            <person name="Alvarez Arevalo M."/>
            <person name="Sterndorff E.B."/>
            <person name="Faurdal D."/>
            <person name="Vuksanovic O."/>
            <person name="Mourched A.-S."/>
            <person name="Charusanti P."/>
            <person name="Shaw S."/>
            <person name="Blin K."/>
            <person name="Weber T."/>
        </authorList>
    </citation>
    <scope>NUCLEOTIDE SEQUENCE</scope>
    <source>
        <strain evidence="6">NBC_00060</strain>
    </source>
</reference>
<dbReference type="PANTHER" id="PTHR43046:SF14">
    <property type="entry name" value="MUTT_NUDIX FAMILY PROTEIN"/>
    <property type="match status" value="1"/>
</dbReference>
<comment type="similarity">
    <text evidence="2 4">Belongs to the Nudix hydrolase family.</text>
</comment>
<organism evidence="6">
    <name type="scientific">Streptomyces sp. NBC_00060</name>
    <dbReference type="NCBI Taxonomy" id="2975636"/>
    <lineage>
        <taxon>Bacteria</taxon>
        <taxon>Bacillati</taxon>
        <taxon>Actinomycetota</taxon>
        <taxon>Actinomycetes</taxon>
        <taxon>Kitasatosporales</taxon>
        <taxon>Streptomycetaceae</taxon>
        <taxon>Streptomyces</taxon>
    </lineage>
</organism>
<dbReference type="InterPro" id="IPR020084">
    <property type="entry name" value="NUDIX_hydrolase_CS"/>
</dbReference>
<dbReference type="InterPro" id="IPR015797">
    <property type="entry name" value="NUDIX_hydrolase-like_dom_sf"/>
</dbReference>
<name>A0AAU2HAQ0_9ACTN</name>
<evidence type="ECO:0000256" key="1">
    <source>
        <dbReference type="ARBA" id="ARBA00001946"/>
    </source>
</evidence>
<dbReference type="PRINTS" id="PR00502">
    <property type="entry name" value="NUDIXFAMILY"/>
</dbReference>
<evidence type="ECO:0000256" key="3">
    <source>
        <dbReference type="ARBA" id="ARBA00022801"/>
    </source>
</evidence>
<keyword evidence="3 4" id="KW-0378">Hydrolase</keyword>
<dbReference type="Pfam" id="PF00293">
    <property type="entry name" value="NUDIX"/>
    <property type="match status" value="1"/>
</dbReference>
<dbReference type="PANTHER" id="PTHR43046">
    <property type="entry name" value="GDP-MANNOSE MANNOSYL HYDROLASE"/>
    <property type="match status" value="1"/>
</dbReference>
<sequence>MADVRIRVSAYALALEEGRLLLARLSQSSPVFAPGLWHLPGGGIDPGEQPVEALARELREETGRELAGARLVDARTYAVSRGGVDWNLTGLFYAVELKSDGASEVVETDGSTDAVSWIPLSELRDPMLSPAAADGVRMLGDGGV</sequence>
<dbReference type="CDD" id="cd02883">
    <property type="entry name" value="NUDIX_Hydrolase"/>
    <property type="match status" value="1"/>
</dbReference>
<evidence type="ECO:0000313" key="6">
    <source>
        <dbReference type="EMBL" id="WTU44317.1"/>
    </source>
</evidence>
<feature type="domain" description="Nudix hydrolase" evidence="5">
    <location>
        <begin position="4"/>
        <end position="140"/>
    </location>
</feature>
<evidence type="ECO:0000256" key="2">
    <source>
        <dbReference type="ARBA" id="ARBA00005582"/>
    </source>
</evidence>
<protein>
    <submittedName>
        <fullName evidence="6">NUDIX domain-containing protein</fullName>
    </submittedName>
</protein>
<dbReference type="Gene3D" id="3.90.79.10">
    <property type="entry name" value="Nucleoside Triphosphate Pyrophosphohydrolase"/>
    <property type="match status" value="1"/>
</dbReference>
<gene>
    <name evidence="6" type="ORF">OHV25_34430</name>
</gene>
<dbReference type="GO" id="GO:0016787">
    <property type="term" value="F:hydrolase activity"/>
    <property type="evidence" value="ECO:0007669"/>
    <property type="project" value="UniProtKB-KW"/>
</dbReference>
<dbReference type="InterPro" id="IPR020476">
    <property type="entry name" value="Nudix_hydrolase"/>
</dbReference>
<proteinExistence type="inferred from homology"/>
<dbReference type="PROSITE" id="PS00893">
    <property type="entry name" value="NUDIX_BOX"/>
    <property type="match status" value="1"/>
</dbReference>
<evidence type="ECO:0000256" key="4">
    <source>
        <dbReference type="RuleBase" id="RU003476"/>
    </source>
</evidence>
<comment type="cofactor">
    <cofactor evidence="1">
        <name>Mg(2+)</name>
        <dbReference type="ChEBI" id="CHEBI:18420"/>
    </cofactor>
</comment>
<dbReference type="SUPFAM" id="SSF55811">
    <property type="entry name" value="Nudix"/>
    <property type="match status" value="1"/>
</dbReference>